<dbReference type="AlphaFoldDB" id="D7B1Z0"/>
<name>D7B1Z0_NOCDD</name>
<dbReference type="HOGENOM" id="CLU_3254779_0_0_11"/>
<sequence length="42" mass="4194">MSGNRTTNASAVTAILLWVIVLAALAYGVAQTAVDAAALFAS</sequence>
<organism evidence="1 2">
    <name type="scientific">Nocardiopsis dassonvillei (strain ATCC 23218 / DSM 43111 / CIP 107115 / JCM 7437 / KCTC 9190 / NBRC 14626 / NCTC 10488 / NRRL B-5397 / IMRU 509)</name>
    <name type="common">Actinomadura dassonvillei</name>
    <dbReference type="NCBI Taxonomy" id="446468"/>
    <lineage>
        <taxon>Bacteria</taxon>
        <taxon>Bacillati</taxon>
        <taxon>Actinomycetota</taxon>
        <taxon>Actinomycetes</taxon>
        <taxon>Streptosporangiales</taxon>
        <taxon>Nocardiopsidaceae</taxon>
        <taxon>Nocardiopsis</taxon>
    </lineage>
</organism>
<dbReference type="RefSeq" id="WP_013152218.1">
    <property type="nucleotide sequence ID" value="NC_014210.1"/>
</dbReference>
<evidence type="ECO:0000313" key="2">
    <source>
        <dbReference type="Proteomes" id="UP000002219"/>
    </source>
</evidence>
<protein>
    <submittedName>
        <fullName evidence="1">Uncharacterized protein</fullName>
    </submittedName>
</protein>
<dbReference type="Proteomes" id="UP000002219">
    <property type="component" value="Chromosome 1"/>
</dbReference>
<dbReference type="EMBL" id="CP002040">
    <property type="protein sequence ID" value="ADH66611.1"/>
    <property type="molecule type" value="Genomic_DNA"/>
</dbReference>
<evidence type="ECO:0000313" key="1">
    <source>
        <dbReference type="EMBL" id="ADH66611.1"/>
    </source>
</evidence>
<accession>D7B1Z0</accession>
<reference evidence="1 2" key="1">
    <citation type="journal article" date="2010" name="Stand. Genomic Sci.">
        <title>Complete genome sequence of Nocardiopsis dassonvillei type strain (IMRU 509).</title>
        <authorList>
            <person name="Sun H."/>
            <person name="Lapidus A."/>
            <person name="Nolan M."/>
            <person name="Lucas S."/>
            <person name="Del Rio T.G."/>
            <person name="Tice H."/>
            <person name="Cheng J.F."/>
            <person name="Tapia R."/>
            <person name="Han C."/>
            <person name="Goodwin L."/>
            <person name="Pitluck S."/>
            <person name="Pagani I."/>
            <person name="Ivanova N."/>
            <person name="Mavromatis K."/>
            <person name="Mikhailova N."/>
            <person name="Pati A."/>
            <person name="Chen A."/>
            <person name="Palaniappan K."/>
            <person name="Land M."/>
            <person name="Hauser L."/>
            <person name="Chang Y.J."/>
            <person name="Jeffries C.D."/>
            <person name="Djao O.D."/>
            <person name="Rohde M."/>
            <person name="Sikorski J."/>
            <person name="Goker M."/>
            <person name="Woyke T."/>
            <person name="Bristow J."/>
            <person name="Eisen J.A."/>
            <person name="Markowitz V."/>
            <person name="Hugenholtz P."/>
            <person name="Kyrpides N.C."/>
            <person name="Klenk H.P."/>
        </authorList>
    </citation>
    <scope>NUCLEOTIDE SEQUENCE [LARGE SCALE GENOMIC DNA]</scope>
    <source>
        <strain evidence="2">ATCC 23218 / DSM 43111 / CIP 107115 / JCM 7437 / KCTC 9190 / NBRC 14626 / NCTC 10488 / NRRL B-5397 / IMRU 509</strain>
    </source>
</reference>
<dbReference type="KEGG" id="nda:Ndas_1170"/>
<proteinExistence type="predicted"/>
<dbReference type="GeneID" id="91489527"/>
<gene>
    <name evidence="1" type="ordered locus">Ndas_1170</name>
</gene>
<keyword evidence="2" id="KW-1185">Reference proteome</keyword>